<evidence type="ECO:0000313" key="4">
    <source>
        <dbReference type="Proteomes" id="UP001500755"/>
    </source>
</evidence>
<dbReference type="Proteomes" id="UP001500755">
    <property type="component" value="Unassembled WGS sequence"/>
</dbReference>
<gene>
    <name evidence="3" type="ORF">GCM10009755_27140</name>
</gene>
<proteinExistence type="predicted"/>
<protein>
    <submittedName>
        <fullName evidence="3">DUF58 domain-containing protein</fullName>
    </submittedName>
</protein>
<name>A0ABN2TLU1_9MICO</name>
<keyword evidence="4" id="KW-1185">Reference proteome</keyword>
<evidence type="ECO:0000259" key="2">
    <source>
        <dbReference type="Pfam" id="PF01882"/>
    </source>
</evidence>
<sequence>MAALLTKVKARMTFHAHRKTRGLLEGEYASVFHGHSMDFDDLREYVPGDEIRDIDWKATARHSTPLVKRYVAHRRHALALLVDTGANLDAVSESGEPKRELAIMLAGMAGYLAVRNGDDVMLIEGDAAGTRYSERKGTEAHLEHLLRRIQGAGTRPAVGASVGVPGPESGPRGGAPRPPEAPAGSDIAVQLRWAAEHLRRRMLLLVIADDVRLAGLDPTLLTRLGAQHELMWMTMADADLSTFAGANGTPYEVTDSRSVGVPDELLVGDDLWKEYRTAETARIAANEEVLRRNGVAHVRVGSTGDALIQLRRLMRRQRRGRN</sequence>
<feature type="domain" description="DUF58" evidence="2">
    <location>
        <begin position="41"/>
        <end position="237"/>
    </location>
</feature>
<feature type="region of interest" description="Disordered" evidence="1">
    <location>
        <begin position="156"/>
        <end position="183"/>
    </location>
</feature>
<comment type="caution">
    <text evidence="3">The sequence shown here is derived from an EMBL/GenBank/DDBJ whole genome shotgun (WGS) entry which is preliminary data.</text>
</comment>
<dbReference type="RefSeq" id="WP_344310561.1">
    <property type="nucleotide sequence ID" value="NZ_BAAANO010000033.1"/>
</dbReference>
<dbReference type="PANTHER" id="PTHR33608">
    <property type="entry name" value="BLL2464 PROTEIN"/>
    <property type="match status" value="1"/>
</dbReference>
<dbReference type="EMBL" id="BAAANO010000033">
    <property type="protein sequence ID" value="GAA2014040.1"/>
    <property type="molecule type" value="Genomic_DNA"/>
</dbReference>
<dbReference type="Pfam" id="PF01882">
    <property type="entry name" value="DUF58"/>
    <property type="match status" value="1"/>
</dbReference>
<reference evidence="3 4" key="1">
    <citation type="journal article" date="2019" name="Int. J. Syst. Evol. Microbiol.">
        <title>The Global Catalogue of Microorganisms (GCM) 10K type strain sequencing project: providing services to taxonomists for standard genome sequencing and annotation.</title>
        <authorList>
            <consortium name="The Broad Institute Genomics Platform"/>
            <consortium name="The Broad Institute Genome Sequencing Center for Infectious Disease"/>
            <person name="Wu L."/>
            <person name="Ma J."/>
        </authorList>
    </citation>
    <scope>NUCLEOTIDE SEQUENCE [LARGE SCALE GENOMIC DNA]</scope>
    <source>
        <strain evidence="3 4">JCM 14546</strain>
    </source>
</reference>
<evidence type="ECO:0000256" key="1">
    <source>
        <dbReference type="SAM" id="MobiDB-lite"/>
    </source>
</evidence>
<accession>A0ABN2TLU1</accession>
<evidence type="ECO:0000313" key="3">
    <source>
        <dbReference type="EMBL" id="GAA2014040.1"/>
    </source>
</evidence>
<dbReference type="InterPro" id="IPR002881">
    <property type="entry name" value="DUF58"/>
</dbReference>
<organism evidence="3 4">
    <name type="scientific">Brevibacterium samyangense</name>
    <dbReference type="NCBI Taxonomy" id="366888"/>
    <lineage>
        <taxon>Bacteria</taxon>
        <taxon>Bacillati</taxon>
        <taxon>Actinomycetota</taxon>
        <taxon>Actinomycetes</taxon>
        <taxon>Micrococcales</taxon>
        <taxon>Brevibacteriaceae</taxon>
        <taxon>Brevibacterium</taxon>
    </lineage>
</organism>
<dbReference type="PANTHER" id="PTHR33608:SF6">
    <property type="entry name" value="BLL2464 PROTEIN"/>
    <property type="match status" value="1"/>
</dbReference>